<dbReference type="AlphaFoldDB" id="A0A8S2DCU8"/>
<evidence type="ECO:0000313" key="1">
    <source>
        <dbReference type="EMBL" id="CAF0871601.1"/>
    </source>
</evidence>
<dbReference type="Proteomes" id="UP000682733">
    <property type="component" value="Unassembled WGS sequence"/>
</dbReference>
<evidence type="ECO:0008006" key="4">
    <source>
        <dbReference type="Google" id="ProtNLM"/>
    </source>
</evidence>
<organism evidence="1 3">
    <name type="scientific">Didymodactylos carnosus</name>
    <dbReference type="NCBI Taxonomy" id="1234261"/>
    <lineage>
        <taxon>Eukaryota</taxon>
        <taxon>Metazoa</taxon>
        <taxon>Spiralia</taxon>
        <taxon>Gnathifera</taxon>
        <taxon>Rotifera</taxon>
        <taxon>Eurotatoria</taxon>
        <taxon>Bdelloidea</taxon>
        <taxon>Philodinida</taxon>
        <taxon>Philodinidae</taxon>
        <taxon>Didymodactylos</taxon>
    </lineage>
</organism>
<dbReference type="EMBL" id="CAJNOK010002708">
    <property type="protein sequence ID" value="CAF0871601.1"/>
    <property type="molecule type" value="Genomic_DNA"/>
</dbReference>
<dbReference type="Proteomes" id="UP000677228">
    <property type="component" value="Unassembled WGS sequence"/>
</dbReference>
<proteinExistence type="predicted"/>
<evidence type="ECO:0000313" key="2">
    <source>
        <dbReference type="EMBL" id="CAF3656457.1"/>
    </source>
</evidence>
<name>A0A8S2DCU8_9BILA</name>
<accession>A0A8S2DCU8</accession>
<sequence length="271" mass="31925">MDISVLGTTLSPLKNVHDAVFLQQLNTSITPYDPKRNKHIQEIFNNHTGYVLSEFEIKALLDKWKLLLPLYNERIFNPDNNIKKIITDYCRSIKDRISLCYNVICSKQQTCCSKKLTDPLFGKNVTIFSSSSVEDVLLLKKVCLQCNTTYYPHYVIKSDNIDYIIPQWFDEYILLFGTKGYSRELMNQFDGDILIKYSSFDAFAKVYLYKQEVGGNNDYRIFDRRHFEYTWLLYKAATSMFKRRIHSIQIPLECDLDIFLWNSLNDELKAF</sequence>
<dbReference type="EMBL" id="CAJOBA010002709">
    <property type="protein sequence ID" value="CAF3656457.1"/>
    <property type="molecule type" value="Genomic_DNA"/>
</dbReference>
<comment type="caution">
    <text evidence="1">The sequence shown here is derived from an EMBL/GenBank/DDBJ whole genome shotgun (WGS) entry which is preliminary data.</text>
</comment>
<protein>
    <recommendedName>
        <fullName evidence="4">CxC5 like cysteine cluster associated with KDZ domain-containing protein</fullName>
    </recommendedName>
</protein>
<gene>
    <name evidence="1" type="ORF">OVA965_LOCUS8160</name>
    <name evidence="2" type="ORF">TMI583_LOCUS8156</name>
</gene>
<reference evidence="1" key="1">
    <citation type="submission" date="2021-02" db="EMBL/GenBank/DDBJ databases">
        <authorList>
            <person name="Nowell W R."/>
        </authorList>
    </citation>
    <scope>NUCLEOTIDE SEQUENCE</scope>
</reference>
<evidence type="ECO:0000313" key="3">
    <source>
        <dbReference type="Proteomes" id="UP000677228"/>
    </source>
</evidence>